<evidence type="ECO:0000313" key="4">
    <source>
        <dbReference type="EMBL" id="RPB09253.1"/>
    </source>
</evidence>
<keyword evidence="5" id="KW-1185">Reference proteome</keyword>
<evidence type="ECO:0000259" key="3">
    <source>
        <dbReference type="Pfam" id="PF00588"/>
    </source>
</evidence>
<reference evidence="4 5" key="1">
    <citation type="journal article" date="2018" name="Nat. Ecol. Evol.">
        <title>Pezizomycetes genomes reveal the molecular basis of ectomycorrhizal truffle lifestyle.</title>
        <authorList>
            <person name="Murat C."/>
            <person name="Payen T."/>
            <person name="Noel B."/>
            <person name="Kuo A."/>
            <person name="Morin E."/>
            <person name="Chen J."/>
            <person name="Kohler A."/>
            <person name="Krizsan K."/>
            <person name="Balestrini R."/>
            <person name="Da Silva C."/>
            <person name="Montanini B."/>
            <person name="Hainaut M."/>
            <person name="Levati E."/>
            <person name="Barry K.W."/>
            <person name="Belfiori B."/>
            <person name="Cichocki N."/>
            <person name="Clum A."/>
            <person name="Dockter R.B."/>
            <person name="Fauchery L."/>
            <person name="Guy J."/>
            <person name="Iotti M."/>
            <person name="Le Tacon F."/>
            <person name="Lindquist E.A."/>
            <person name="Lipzen A."/>
            <person name="Malagnac F."/>
            <person name="Mello A."/>
            <person name="Molinier V."/>
            <person name="Miyauchi S."/>
            <person name="Poulain J."/>
            <person name="Riccioni C."/>
            <person name="Rubini A."/>
            <person name="Sitrit Y."/>
            <person name="Splivallo R."/>
            <person name="Traeger S."/>
            <person name="Wang M."/>
            <person name="Zifcakova L."/>
            <person name="Wipf D."/>
            <person name="Zambonelli A."/>
            <person name="Paolocci F."/>
            <person name="Nowrousian M."/>
            <person name="Ottonello S."/>
            <person name="Baldrian P."/>
            <person name="Spatafora J.W."/>
            <person name="Henrissat B."/>
            <person name="Nagy L.G."/>
            <person name="Aury J.M."/>
            <person name="Wincker P."/>
            <person name="Grigoriev I.V."/>
            <person name="Bonfante P."/>
            <person name="Martin F.M."/>
        </authorList>
    </citation>
    <scope>NUCLEOTIDE SEQUENCE [LARGE SCALE GENOMIC DNA]</scope>
    <source>
        <strain evidence="4 5">CCBAS932</strain>
    </source>
</reference>
<dbReference type="Gene3D" id="3.40.1280.10">
    <property type="match status" value="1"/>
</dbReference>
<evidence type="ECO:0000256" key="1">
    <source>
        <dbReference type="ARBA" id="ARBA00022603"/>
    </source>
</evidence>
<name>A0A3N4KFE1_9PEZI</name>
<dbReference type="SUPFAM" id="SSF75217">
    <property type="entry name" value="alpha/beta knot"/>
    <property type="match status" value="1"/>
</dbReference>
<dbReference type="GO" id="GO:0016423">
    <property type="term" value="F:tRNA (guanine) methyltransferase activity"/>
    <property type="evidence" value="ECO:0007669"/>
    <property type="project" value="InterPro"/>
</dbReference>
<protein>
    <recommendedName>
        <fullName evidence="3">tRNA/rRNA methyltransferase SpoU type domain-containing protein</fullName>
    </recommendedName>
</protein>
<evidence type="ECO:0000256" key="2">
    <source>
        <dbReference type="ARBA" id="ARBA00022679"/>
    </source>
</evidence>
<dbReference type="CDD" id="cd18091">
    <property type="entry name" value="SpoU-like_TRM3-like"/>
    <property type="match status" value="1"/>
</dbReference>
<dbReference type="FunCoup" id="A0A3N4KFE1">
    <property type="interactions" value="160"/>
</dbReference>
<dbReference type="InterPro" id="IPR029028">
    <property type="entry name" value="Alpha/beta_knot_MTases"/>
</dbReference>
<dbReference type="InterPro" id="IPR045330">
    <property type="entry name" value="TRM3/TARBP1"/>
</dbReference>
<evidence type="ECO:0000313" key="5">
    <source>
        <dbReference type="Proteomes" id="UP000277580"/>
    </source>
</evidence>
<dbReference type="STRING" id="1392247.A0A3N4KFE1"/>
<keyword evidence="2" id="KW-0808">Transferase</keyword>
<dbReference type="EMBL" id="ML119153">
    <property type="protein sequence ID" value="RPB09253.1"/>
    <property type="molecule type" value="Genomic_DNA"/>
</dbReference>
<dbReference type="InterPro" id="IPR029026">
    <property type="entry name" value="tRNA_m1G_MTases_N"/>
</dbReference>
<dbReference type="InterPro" id="IPR044748">
    <property type="entry name" value="Trm3/TARBP1_C"/>
</dbReference>
<feature type="domain" description="tRNA/rRNA methyltransferase SpoU type" evidence="3">
    <location>
        <begin position="1343"/>
        <end position="1487"/>
    </location>
</feature>
<gene>
    <name evidence="4" type="ORF">P167DRAFT_608062</name>
</gene>
<organism evidence="4 5">
    <name type="scientific">Morchella conica CCBAS932</name>
    <dbReference type="NCBI Taxonomy" id="1392247"/>
    <lineage>
        <taxon>Eukaryota</taxon>
        <taxon>Fungi</taxon>
        <taxon>Dikarya</taxon>
        <taxon>Ascomycota</taxon>
        <taxon>Pezizomycotina</taxon>
        <taxon>Pezizomycetes</taxon>
        <taxon>Pezizales</taxon>
        <taxon>Morchellaceae</taxon>
        <taxon>Morchella</taxon>
    </lineage>
</organism>
<accession>A0A3N4KFE1</accession>
<dbReference type="PANTHER" id="PTHR12029">
    <property type="entry name" value="RNA METHYLTRANSFERASE"/>
    <property type="match status" value="1"/>
</dbReference>
<dbReference type="Pfam" id="PF00588">
    <property type="entry name" value="SpoU_methylase"/>
    <property type="match status" value="1"/>
</dbReference>
<dbReference type="OrthoDB" id="241340at2759"/>
<dbReference type="PANTHER" id="PTHR12029:SF11">
    <property type="entry name" value="METHYLTRANSFERASE TARBP1-RELATED"/>
    <property type="match status" value="1"/>
</dbReference>
<dbReference type="GO" id="GO:0003723">
    <property type="term" value="F:RNA binding"/>
    <property type="evidence" value="ECO:0007669"/>
    <property type="project" value="InterPro"/>
</dbReference>
<dbReference type="Proteomes" id="UP000277580">
    <property type="component" value="Unassembled WGS sequence"/>
</dbReference>
<dbReference type="InParanoid" id="A0A3N4KFE1"/>
<dbReference type="InterPro" id="IPR001537">
    <property type="entry name" value="SpoU_MeTrfase"/>
</dbReference>
<dbReference type="GO" id="GO:0030488">
    <property type="term" value="P:tRNA methylation"/>
    <property type="evidence" value="ECO:0007669"/>
    <property type="project" value="InterPro"/>
</dbReference>
<sequence>MDTIIEHRSLARILTSLAESKEERSLTSHIARQLSTSQDGKEKAVLAEMLASMLFESQDKYSENVLSDFVKSLVLSTTDDREEMIHKKLQLGSQIALSVPAILDRLLGETESIISTLIFAASKSHAASDDAFEINVEPFLDKYCSFRLEKNQKSESPEFFQTLYPVVIQHLCFLKIILLSDTKEAEFARTHIADKSVLIHLIFSLIALRNLKIAELSCHIFRLFLGNSDSVLHSGTSEMVWDGIKILLESPIHADLTFSIWLRWVSLTGPSSRPSEEMLQQENYWILIQNGLTTGFSERRKFCLYILNSSLRLLSEPVDNKLIKYDPSSVKDSAAWSKYSTMIEIISLSTSTNQFLATVPDLRRLLKPFSPIYGSWIVILMTLGLTSSCGPLQKAVWEFLLSLEGKELGKLLEDERGKNFINDIFLPYSIAAHHFSTQKGNDNRCEYGDKLAGFLKKVVIQSRDPAALLDFVDNRQDTIFAPARVYVMKGIMDGVLEIFGHGLGVEEMAVLVSISKMKRFALLKTDLCISICFRILLSIKLHRKMIEPFFDSMAEIFAGKEYLITANFSRSLRELFADNNDIGRELSSVLADLSSSFETYNTEDIPTKNLFRAIFLITLFDDRGQGLSKVLDSISVDKNRFRFLSLLFSCKLLVEEILQDSEARKILLEALKNIGNDLPGNVSRRKYAAELAALFYHQRTHHFLNQLSNTALMPILKSSWDLIHKQGWVKIPGNPKQNAEFDIEVEKLSGELLAVGDAAVSALIEKGHRVGFPGKAEVLELIKIFPLPILDQNKHENMVKLRVVGKFLYSGYSLLNSLISQSTEEELNDEYVTILFDTTRKMLRYIDKESLLRILECFRTVFRNAPTSTKRYPRLDLLVRELWDCADVTSAVAVESPLEISLIRTIFDVSVIRASFETNKALAETLPEIGNEIMKLSKGKRSLAPVYAGKLREAYLSAPDVFCACKWVVDIFIEFINYTPSKDPDFFVENSVARIFDEISSQLNHYKQYYEEREEMAQVYIFDILSRLDPNSFSASTFANCLRDKIYAPWALNKPGMPVYSKWKKASQLQVLLVLERFVTAEESASFLNTAISTLCNEPHPRYRFILEWIVALCIIRFPENRDCLWGYLQAPVNPNPRLQASLLRVAIMVARELEENLKEEFYTELLYTVIPLSNNNKVAVRHQATSMVLELWDDLAQWQHLRDNVVFQRLRQSILNSDFFKQIVAAGKLESEKTFNVKSNYTFAGIFSGSYLLGGDEADIIPLELFVSLKNQNSRTSFIPTGTAKQLESSTGVVEFTKTEMEALVEAPLQTKSGSWDAKALVEANEHRRSKVSSHRDQGPDIIVIASLIENAYNLGGLSRISEIMGVTALCFNSKDSLKLKDFTSVSVSSEAWLPIEELKVADIPDYIRSKKLAGYSAVGIEQTDRSVIIGDENNRLPKKVVLLLGSEKYGIPAELLAELDLCVEIPQKGETRSMNVQTAAAVVLYEFCRRFG</sequence>
<proteinExistence type="predicted"/>
<keyword evidence="1" id="KW-0489">Methyltransferase</keyword>